<keyword evidence="3" id="KW-1185">Reference proteome</keyword>
<name>A0A2Z4ID01_9BACT</name>
<evidence type="ECO:0000313" key="3">
    <source>
        <dbReference type="Proteomes" id="UP000248688"/>
    </source>
</evidence>
<organism evidence="2 3">
    <name type="scientific">Echinicola strongylocentroti</name>
    <dbReference type="NCBI Taxonomy" id="1795355"/>
    <lineage>
        <taxon>Bacteria</taxon>
        <taxon>Pseudomonadati</taxon>
        <taxon>Bacteroidota</taxon>
        <taxon>Cytophagia</taxon>
        <taxon>Cytophagales</taxon>
        <taxon>Cyclobacteriaceae</taxon>
        <taxon>Echinicola</taxon>
    </lineage>
</organism>
<keyword evidence="1" id="KW-0812">Transmembrane</keyword>
<sequence length="97" mass="11791">MSNQLKVGFFIIFIFVIWQFKMYYHFNYLKKTNKVKSRNYVYFLFDPFLSGFYRMMILLPIIFDNAGDKNLKKGRYCCYLLYGLIITVFILQSNMND</sequence>
<feature type="transmembrane region" description="Helical" evidence="1">
    <location>
        <begin position="76"/>
        <end position="95"/>
    </location>
</feature>
<dbReference type="EMBL" id="CP030041">
    <property type="protein sequence ID" value="AWW28891.1"/>
    <property type="molecule type" value="Genomic_DNA"/>
</dbReference>
<dbReference type="KEGG" id="est:DN752_01395"/>
<evidence type="ECO:0000256" key="1">
    <source>
        <dbReference type="SAM" id="Phobius"/>
    </source>
</evidence>
<keyword evidence="1" id="KW-1133">Transmembrane helix</keyword>
<protein>
    <submittedName>
        <fullName evidence="2">Uncharacterized protein</fullName>
    </submittedName>
</protein>
<evidence type="ECO:0000313" key="2">
    <source>
        <dbReference type="EMBL" id="AWW28891.1"/>
    </source>
</evidence>
<dbReference type="AlphaFoldDB" id="A0A2Z4ID01"/>
<keyword evidence="1" id="KW-0472">Membrane</keyword>
<accession>A0A2Z4ID01</accession>
<feature type="transmembrane region" description="Helical" evidence="1">
    <location>
        <begin position="7"/>
        <end position="24"/>
    </location>
</feature>
<gene>
    <name evidence="2" type="ORF">DN752_01395</name>
</gene>
<proteinExistence type="predicted"/>
<reference evidence="2 3" key="1">
    <citation type="submission" date="2018-06" db="EMBL/GenBank/DDBJ databases">
        <title>Echinicola strongylocentroti sp. nov., isolated from a sea urchin Strongylocentrotus intermedius.</title>
        <authorList>
            <person name="Bae S.S."/>
        </authorList>
    </citation>
    <scope>NUCLEOTIDE SEQUENCE [LARGE SCALE GENOMIC DNA]</scope>
    <source>
        <strain evidence="2 3">MEBiC08714</strain>
    </source>
</reference>
<dbReference type="Proteomes" id="UP000248688">
    <property type="component" value="Chromosome"/>
</dbReference>
<feature type="transmembrane region" description="Helical" evidence="1">
    <location>
        <begin position="44"/>
        <end position="64"/>
    </location>
</feature>